<dbReference type="NCBIfam" id="NF007967">
    <property type="entry name" value="PRK10691.1"/>
    <property type="match status" value="1"/>
</dbReference>
<proteinExistence type="predicted"/>
<evidence type="ECO:0000259" key="2">
    <source>
        <dbReference type="Pfam" id="PF01557"/>
    </source>
</evidence>
<dbReference type="EMBL" id="UGLW01000003">
    <property type="protein sequence ID" value="STU69723.1"/>
    <property type="molecule type" value="Genomic_DNA"/>
</dbReference>
<dbReference type="STRING" id="1218098.GCA_001598715_03539"/>
<sequence length="251" mass="27865">MYQHHNWQGALLDYPVSKVVCVGSNYAKHIKEMGSATPEEPVLFIKPETALCDLRQPLVLPEGLGSVHHEVELAVLIGSTLRQATEEHVLKGIAGYGVALDLTLRDLQAKMKKAGQPWEKAKGFDNACPISGFIPAAEFHGDPQNTSLSLKINGEVRQQGTTADMIHRIVPLIAYMSRFFTLKAGDVILTGTPEGVGRCTAVTSWRSASTAWRSLPACCKRYLPPFGRQNLHRRARLVIRCTLNWQRRTLR</sequence>
<feature type="domain" description="Fumarylacetoacetase-like C-terminal" evidence="2">
    <location>
        <begin position="18"/>
        <end position="198"/>
    </location>
</feature>
<organism evidence="3 4">
    <name type="scientific">Klebsiella pneumoniae subsp. ozaenae</name>
    <dbReference type="NCBI Taxonomy" id="574"/>
    <lineage>
        <taxon>Bacteria</taxon>
        <taxon>Pseudomonadati</taxon>
        <taxon>Pseudomonadota</taxon>
        <taxon>Gammaproteobacteria</taxon>
        <taxon>Enterobacterales</taxon>
        <taxon>Enterobacteriaceae</taxon>
        <taxon>Klebsiella/Raoultella group</taxon>
        <taxon>Klebsiella</taxon>
        <taxon>Klebsiella pneumoniae complex</taxon>
    </lineage>
</organism>
<name>A0A377ZGF1_KLEPO</name>
<dbReference type="FunFam" id="3.90.850.10:FF:000007">
    <property type="entry name" value="Fumarylacetoacetate hydrolase family protein"/>
    <property type="match status" value="1"/>
</dbReference>
<dbReference type="AlphaFoldDB" id="A0A377ZGF1"/>
<gene>
    <name evidence="3" type="primary">ycgM</name>
    <name evidence="3" type="ORF">NCTC10313_02898</name>
</gene>
<dbReference type="PANTHER" id="PTHR11820:SF7">
    <property type="entry name" value="ACYLPYRUVASE FAHD1, MITOCHONDRIAL"/>
    <property type="match status" value="1"/>
</dbReference>
<dbReference type="Gene3D" id="3.90.850.10">
    <property type="entry name" value="Fumarylacetoacetase-like, C-terminal domain"/>
    <property type="match status" value="1"/>
</dbReference>
<evidence type="ECO:0000313" key="3">
    <source>
        <dbReference type="EMBL" id="STU69723.1"/>
    </source>
</evidence>
<dbReference type="InterPro" id="IPR011234">
    <property type="entry name" value="Fumarylacetoacetase-like_C"/>
</dbReference>
<dbReference type="GO" id="GO:0018773">
    <property type="term" value="F:acetylpyruvate hydrolase activity"/>
    <property type="evidence" value="ECO:0007669"/>
    <property type="project" value="TreeGrafter"/>
</dbReference>
<evidence type="ECO:0000313" key="4">
    <source>
        <dbReference type="Proteomes" id="UP000254487"/>
    </source>
</evidence>
<protein>
    <submittedName>
        <fullName evidence="3">Fumarylacetoacetate hydrolase</fullName>
    </submittedName>
</protein>
<dbReference type="SUPFAM" id="SSF56529">
    <property type="entry name" value="FAH"/>
    <property type="match status" value="1"/>
</dbReference>
<dbReference type="Proteomes" id="UP000254487">
    <property type="component" value="Unassembled WGS sequence"/>
</dbReference>
<reference evidence="3 4" key="1">
    <citation type="submission" date="2018-06" db="EMBL/GenBank/DDBJ databases">
        <authorList>
            <consortium name="Pathogen Informatics"/>
            <person name="Doyle S."/>
        </authorList>
    </citation>
    <scope>NUCLEOTIDE SEQUENCE [LARGE SCALE GENOMIC DNA]</scope>
    <source>
        <strain evidence="3 4">NCTC10313</strain>
    </source>
</reference>
<keyword evidence="3" id="KW-0378">Hydrolase</keyword>
<dbReference type="InterPro" id="IPR036663">
    <property type="entry name" value="Fumarylacetoacetase_C_sf"/>
</dbReference>
<dbReference type="Pfam" id="PF01557">
    <property type="entry name" value="FAA_hydrolase"/>
    <property type="match status" value="1"/>
</dbReference>
<keyword evidence="1" id="KW-0479">Metal-binding</keyword>
<dbReference type="PANTHER" id="PTHR11820">
    <property type="entry name" value="ACYLPYRUVASE"/>
    <property type="match status" value="1"/>
</dbReference>
<dbReference type="GO" id="GO:0046872">
    <property type="term" value="F:metal ion binding"/>
    <property type="evidence" value="ECO:0007669"/>
    <property type="project" value="UniProtKB-KW"/>
</dbReference>
<accession>A0A377ZGF1</accession>
<evidence type="ECO:0000256" key="1">
    <source>
        <dbReference type="ARBA" id="ARBA00022723"/>
    </source>
</evidence>